<feature type="transmembrane region" description="Helical" evidence="2">
    <location>
        <begin position="27"/>
        <end position="54"/>
    </location>
</feature>
<dbReference type="AlphaFoldDB" id="A0A1F5TFT7"/>
<feature type="region of interest" description="Disordered" evidence="1">
    <location>
        <begin position="473"/>
        <end position="528"/>
    </location>
</feature>
<name>A0A1F5TFT7_9BACT</name>
<evidence type="ECO:0000256" key="1">
    <source>
        <dbReference type="SAM" id="MobiDB-lite"/>
    </source>
</evidence>
<dbReference type="Proteomes" id="UP000178656">
    <property type="component" value="Unassembled WGS sequence"/>
</dbReference>
<dbReference type="InterPro" id="IPR058441">
    <property type="entry name" value="DUF8128"/>
</dbReference>
<evidence type="ECO:0000259" key="3">
    <source>
        <dbReference type="Pfam" id="PF26449"/>
    </source>
</evidence>
<organism evidence="4 5">
    <name type="scientific">Candidatus Falkowbacteria bacterium RIFOXYC2_FULL_48_21</name>
    <dbReference type="NCBI Taxonomy" id="1798005"/>
    <lineage>
        <taxon>Bacteria</taxon>
        <taxon>Candidatus Falkowiibacteriota</taxon>
    </lineage>
</organism>
<gene>
    <name evidence="4" type="ORF">A2482_00945</name>
</gene>
<evidence type="ECO:0000256" key="2">
    <source>
        <dbReference type="SAM" id="Phobius"/>
    </source>
</evidence>
<evidence type="ECO:0000313" key="4">
    <source>
        <dbReference type="EMBL" id="OGF37779.1"/>
    </source>
</evidence>
<sequence length="528" mass="59847">MDIFGFFSLDFDWSWLDNLGQLPMYQIVWHFLVNGGWALFAAVFIYGAWLNFIFWRQQIYGAKQSFIFLAIDIPKNNLQTPKAVENIFNALSGAHSPADWHEKVFLGEYQLGFSCEIVSIDGFIQFVIRTPKQFRNMVEAAIYSQYPEAEVTEVADYAAEFNVSFPSDEYNLWGTDMVLTRDDFYPIRTYVEFQEELDKEFKDPMASILEVMNSIGPGEQIWMQLIAVPADIPWTVAGMKEVNKTLGIEEKVKMRAIDYVIEAPLKALSFVGDQFFGSVPVDEKKKDKLNMMFLPPHEKTRVEAILAKIEKTCFKCKLRFLYIGKREVFKKGLGVAGMMGAIRQYSSYALNGFKPGKNKTQAKIMLKQIRLAVKQNKILADYRGRNGDTCNGKYLLNTAELATLFHFPYIEVKAPLIKKIESRRSFAPIGLPVVDSKGPVEEEAPAFDTKAKDTAGAIDYDSDYFEKRFAVDKTGEKDKKRKQEILAKLSAEGKAATPPAKPEKKRQSPPDDSAGQGISLPDNLPFAE</sequence>
<dbReference type="EMBL" id="MFGM01000015">
    <property type="protein sequence ID" value="OGF37779.1"/>
    <property type="molecule type" value="Genomic_DNA"/>
</dbReference>
<dbReference type="Pfam" id="PF26449">
    <property type="entry name" value="DUF8128"/>
    <property type="match status" value="1"/>
</dbReference>
<evidence type="ECO:0000313" key="5">
    <source>
        <dbReference type="Proteomes" id="UP000178656"/>
    </source>
</evidence>
<keyword evidence="2" id="KW-0812">Transmembrane</keyword>
<reference evidence="4 5" key="1">
    <citation type="journal article" date="2016" name="Nat. Commun.">
        <title>Thousands of microbial genomes shed light on interconnected biogeochemical processes in an aquifer system.</title>
        <authorList>
            <person name="Anantharaman K."/>
            <person name="Brown C.T."/>
            <person name="Hug L.A."/>
            <person name="Sharon I."/>
            <person name="Castelle C.J."/>
            <person name="Probst A.J."/>
            <person name="Thomas B.C."/>
            <person name="Singh A."/>
            <person name="Wilkins M.J."/>
            <person name="Karaoz U."/>
            <person name="Brodie E.L."/>
            <person name="Williams K.H."/>
            <person name="Hubbard S.S."/>
            <person name="Banfield J.F."/>
        </authorList>
    </citation>
    <scope>NUCLEOTIDE SEQUENCE [LARGE SCALE GENOMIC DNA]</scope>
</reference>
<protein>
    <recommendedName>
        <fullName evidence="3">DUF8128 domain-containing protein</fullName>
    </recommendedName>
</protein>
<proteinExistence type="predicted"/>
<keyword evidence="2" id="KW-1133">Transmembrane helix</keyword>
<accession>A0A1F5TFT7</accession>
<comment type="caution">
    <text evidence="4">The sequence shown here is derived from an EMBL/GenBank/DDBJ whole genome shotgun (WGS) entry which is preliminary data.</text>
</comment>
<keyword evidence="2" id="KW-0472">Membrane</keyword>
<feature type="compositionally biased region" description="Basic and acidic residues" evidence="1">
    <location>
        <begin position="473"/>
        <end position="485"/>
    </location>
</feature>
<feature type="domain" description="DUF8128" evidence="3">
    <location>
        <begin position="116"/>
        <end position="328"/>
    </location>
</feature>